<name>A0ACC0V8D5_9HYPO</name>
<comment type="caution">
    <text evidence="1">The sequence shown here is derived from an EMBL/GenBank/DDBJ whole genome shotgun (WGS) entry which is preliminary data.</text>
</comment>
<gene>
    <name evidence="1" type="ORF">N3K66_003801</name>
</gene>
<evidence type="ECO:0000313" key="2">
    <source>
        <dbReference type="Proteomes" id="UP001163324"/>
    </source>
</evidence>
<dbReference type="Proteomes" id="UP001163324">
    <property type="component" value="Chromosome 3"/>
</dbReference>
<keyword evidence="2" id="KW-1185">Reference proteome</keyword>
<protein>
    <submittedName>
        <fullName evidence="1">Uncharacterized protein</fullName>
    </submittedName>
</protein>
<reference evidence="1" key="1">
    <citation type="submission" date="2022-10" db="EMBL/GenBank/DDBJ databases">
        <title>Complete Genome of Trichothecium roseum strain YXFP-22015, a Plant Pathogen Isolated from Citrus.</title>
        <authorList>
            <person name="Wang Y."/>
            <person name="Zhu L."/>
        </authorList>
    </citation>
    <scope>NUCLEOTIDE SEQUENCE</scope>
    <source>
        <strain evidence="1">YXFP-22015</strain>
    </source>
</reference>
<accession>A0ACC0V8D5</accession>
<proteinExistence type="predicted"/>
<dbReference type="EMBL" id="CM047942">
    <property type="protein sequence ID" value="KAI9901984.1"/>
    <property type="molecule type" value="Genomic_DNA"/>
</dbReference>
<organism evidence="1 2">
    <name type="scientific">Trichothecium roseum</name>
    <dbReference type="NCBI Taxonomy" id="47278"/>
    <lineage>
        <taxon>Eukaryota</taxon>
        <taxon>Fungi</taxon>
        <taxon>Dikarya</taxon>
        <taxon>Ascomycota</taxon>
        <taxon>Pezizomycotina</taxon>
        <taxon>Sordariomycetes</taxon>
        <taxon>Hypocreomycetidae</taxon>
        <taxon>Hypocreales</taxon>
        <taxon>Hypocreales incertae sedis</taxon>
        <taxon>Trichothecium</taxon>
    </lineage>
</organism>
<evidence type="ECO:0000313" key="1">
    <source>
        <dbReference type="EMBL" id="KAI9901984.1"/>
    </source>
</evidence>
<sequence>MLINGCFGLRRQTILIATLIFLVLMTVLLQNHRVPYVPKLKKPSFRAPPPKPADRIVPEPASHDDLSRFHLLLPASNPDVNLCKTLLTASVLGYPVPTLMSWNETYNNDTLIDGGRHFSKISAVNRWLDNQPGWRDNDLVLVMDAYGGFNQHASTPEELAAYRDGDAWFQLPLEVLIERFHAVNKKANQDLAKRLGNAFGSETIRQNVIFGAGKRCTPSNVSSAACYPVPDSPLPKDMYGPETEAYPHLNYTMERQRYLSSNFIMGSVLHMRRLFNRANQRIKNVTVDDPAIMKGSDQAIFQRIFGEQEYQREVMRRKYGGGPRDPVWIEGVQIKNSLDPLFPHDELKQYDHKTNDYGIGIDYYADLGQQITDDSEDDAQWLIYRRNIDQQLLGKPRQTTSCTPQVSGLLPLEILNATALPRAAVSDASQFSPLHGWDEIPLYTNICLDTIPAIVTHSGNQKERERDWPEMWLQPHGRRLIDEILARGEEEIGTRGGAWTHKNRYLSWGELCPIGVERELYRDYWDPEEN</sequence>